<accession>A0YD18</accession>
<dbReference type="GO" id="GO:0004413">
    <property type="term" value="F:homoserine kinase activity"/>
    <property type="evidence" value="ECO:0007669"/>
    <property type="project" value="TreeGrafter"/>
</dbReference>
<name>A0YD18_9GAMM</name>
<dbReference type="Gene3D" id="3.90.1200.10">
    <property type="match status" value="1"/>
</dbReference>
<dbReference type="InterPro" id="IPR050249">
    <property type="entry name" value="Pseudomonas-type_ThrB"/>
</dbReference>
<dbReference type="Proteomes" id="UP000004931">
    <property type="component" value="Unassembled WGS sequence"/>
</dbReference>
<reference evidence="3 4" key="1">
    <citation type="journal article" date="2010" name="J. Bacteriol.">
        <title>Genome sequence of the oligotrophic marine Gammaproteobacterium HTCC2143, isolated from the Oregon Coast.</title>
        <authorList>
            <person name="Oh H.M."/>
            <person name="Kang I."/>
            <person name="Ferriera S."/>
            <person name="Giovannoni S.J."/>
            <person name="Cho J.C."/>
        </authorList>
    </citation>
    <scope>NUCLEOTIDE SEQUENCE [LARGE SCALE GENOMIC DNA]</scope>
    <source>
        <strain evidence="3 4">HTCC2143</strain>
    </source>
</reference>
<dbReference type="PANTHER" id="PTHR21064:SF6">
    <property type="entry name" value="AMINOGLYCOSIDE PHOSPHOTRANSFERASE DOMAIN-CONTAINING PROTEIN"/>
    <property type="match status" value="1"/>
</dbReference>
<gene>
    <name evidence="3" type="ORF">GP2143_03333</name>
</gene>
<dbReference type="Gene3D" id="3.30.200.20">
    <property type="entry name" value="Phosphorylase Kinase, domain 1"/>
    <property type="match status" value="1"/>
</dbReference>
<dbReference type="SUPFAM" id="SSF56112">
    <property type="entry name" value="Protein kinase-like (PK-like)"/>
    <property type="match status" value="1"/>
</dbReference>
<evidence type="ECO:0000259" key="2">
    <source>
        <dbReference type="Pfam" id="PF01636"/>
    </source>
</evidence>
<proteinExistence type="inferred from homology"/>
<dbReference type="PANTHER" id="PTHR21064">
    <property type="entry name" value="AMINOGLYCOSIDE PHOSPHOTRANSFERASE DOMAIN-CONTAINING PROTEIN-RELATED"/>
    <property type="match status" value="1"/>
</dbReference>
<dbReference type="EMBL" id="AAVT01000004">
    <property type="protein sequence ID" value="EAW31121.1"/>
    <property type="molecule type" value="Genomic_DNA"/>
</dbReference>
<dbReference type="eggNOG" id="COG2334">
    <property type="taxonomic scope" value="Bacteria"/>
</dbReference>
<evidence type="ECO:0000313" key="4">
    <source>
        <dbReference type="Proteomes" id="UP000004931"/>
    </source>
</evidence>
<dbReference type="GO" id="GO:0009088">
    <property type="term" value="P:threonine biosynthetic process"/>
    <property type="evidence" value="ECO:0007669"/>
    <property type="project" value="TreeGrafter"/>
</dbReference>
<evidence type="ECO:0000256" key="1">
    <source>
        <dbReference type="ARBA" id="ARBA00038240"/>
    </source>
</evidence>
<dbReference type="InterPro" id="IPR011009">
    <property type="entry name" value="Kinase-like_dom_sf"/>
</dbReference>
<dbReference type="InterPro" id="IPR002575">
    <property type="entry name" value="Aminoglycoside_PTrfase"/>
</dbReference>
<evidence type="ECO:0000313" key="3">
    <source>
        <dbReference type="EMBL" id="EAW31121.1"/>
    </source>
</evidence>
<dbReference type="OrthoDB" id="241498at2"/>
<dbReference type="STRING" id="247633.GP2143_03333"/>
<dbReference type="Pfam" id="PF01636">
    <property type="entry name" value="APH"/>
    <property type="match status" value="1"/>
</dbReference>
<comment type="caution">
    <text evidence="3">The sequence shown here is derived from an EMBL/GenBank/DDBJ whole genome shotgun (WGS) entry which is preliminary data.</text>
</comment>
<organism evidence="3 4">
    <name type="scientific">marine gamma proteobacterium HTCC2143</name>
    <dbReference type="NCBI Taxonomy" id="247633"/>
    <lineage>
        <taxon>Bacteria</taxon>
        <taxon>Pseudomonadati</taxon>
        <taxon>Pseudomonadota</taxon>
        <taxon>Gammaproteobacteria</taxon>
        <taxon>Cellvibrionales</taxon>
        <taxon>Spongiibacteraceae</taxon>
        <taxon>BD1-7 clade</taxon>
    </lineage>
</organism>
<keyword evidence="4" id="KW-1185">Reference proteome</keyword>
<protein>
    <recommendedName>
        <fullName evidence="2">Aminoglycoside phosphotransferase domain-containing protein</fullName>
    </recommendedName>
</protein>
<sequence length="323" mass="37070">MDDPIAILEQVKAALEQWSLEPTNIEVASQSENIVYKVKTPEGYFAFRIHRPGYHTLKELHAEHEWTGALTEAGFLLPTTRPATSGELYIPVMVNGSIRYAGIIEWLDGSVMKDQQSGKPSAQRHYQQLHALGGLMAKLHNHSSTWQPSDSFTRHYLDIDGFFGEAPFWGRYWESPGINKDQQALLLLTQKTISEQLKTLGKERNVFGMIHADLHQRNVFISDDSMYLIDFDDAGFGWYLYDIAVALYEYNSQDDYQTLQAAFLDGYTEQRDLTDEHRDLLPMFLHIRSRAIIGWATARPELKQHELINNLVQQTCKEAISYQ</sequence>
<feature type="domain" description="Aminoglycoside phosphotransferase" evidence="2">
    <location>
        <begin position="27"/>
        <end position="268"/>
    </location>
</feature>
<dbReference type="AlphaFoldDB" id="A0YD18"/>
<comment type="similarity">
    <text evidence="1">Belongs to the pseudomonas-type ThrB family.</text>
</comment>